<comment type="caution">
    <text evidence="1">The sequence shown here is derived from an EMBL/GenBank/DDBJ whole genome shotgun (WGS) entry which is preliminary data.</text>
</comment>
<accession>A0A225VR86</accession>
<keyword evidence="2" id="KW-1185">Reference proteome</keyword>
<reference evidence="2" key="1">
    <citation type="submission" date="2017-03" db="EMBL/GenBank/DDBJ databases">
        <title>Phytopthora megakarya and P. palmivora, two closely related causual agents of cacao black pod achieved similar genome size and gene model numbers by different mechanisms.</title>
        <authorList>
            <person name="Ali S."/>
            <person name="Shao J."/>
            <person name="Larry D.J."/>
            <person name="Kronmiller B."/>
            <person name="Shen D."/>
            <person name="Strem M.D."/>
            <person name="Melnick R.L."/>
            <person name="Guiltinan M.J."/>
            <person name="Tyler B.M."/>
            <person name="Meinhardt L.W."/>
            <person name="Bailey B.A."/>
        </authorList>
    </citation>
    <scope>NUCLEOTIDE SEQUENCE [LARGE SCALE GENOMIC DNA]</scope>
    <source>
        <strain evidence="2">zdho120</strain>
    </source>
</reference>
<dbReference type="Proteomes" id="UP000198211">
    <property type="component" value="Unassembled WGS sequence"/>
</dbReference>
<organism evidence="1 2">
    <name type="scientific">Phytophthora megakarya</name>
    <dbReference type="NCBI Taxonomy" id="4795"/>
    <lineage>
        <taxon>Eukaryota</taxon>
        <taxon>Sar</taxon>
        <taxon>Stramenopiles</taxon>
        <taxon>Oomycota</taxon>
        <taxon>Peronosporomycetes</taxon>
        <taxon>Peronosporales</taxon>
        <taxon>Peronosporaceae</taxon>
        <taxon>Phytophthora</taxon>
    </lineage>
</organism>
<dbReference type="OrthoDB" id="110124at2759"/>
<evidence type="ECO:0000313" key="1">
    <source>
        <dbReference type="EMBL" id="OWZ07842.1"/>
    </source>
</evidence>
<gene>
    <name evidence="1" type="ORF">PHMEG_00019710</name>
</gene>
<dbReference type="EMBL" id="NBNE01003378">
    <property type="protein sequence ID" value="OWZ07842.1"/>
    <property type="molecule type" value="Genomic_DNA"/>
</dbReference>
<evidence type="ECO:0000313" key="2">
    <source>
        <dbReference type="Proteomes" id="UP000198211"/>
    </source>
</evidence>
<sequence length="83" mass="9416">MPAQRTNEILRWIEWCVFDRMLVNFCKRALVRKNATMAPSAAYTVQKHIDQPYGYVRDVIAAKLPDTFGLVLDGWSSSGRSPG</sequence>
<proteinExistence type="predicted"/>
<protein>
    <submittedName>
        <fullName evidence="1">Uncharacterized protein</fullName>
    </submittedName>
</protein>
<name>A0A225VR86_9STRA</name>
<dbReference type="AlphaFoldDB" id="A0A225VR86"/>